<organism evidence="11 12">
    <name type="scientific">Chlamydomonas eustigma</name>
    <dbReference type="NCBI Taxonomy" id="1157962"/>
    <lineage>
        <taxon>Eukaryota</taxon>
        <taxon>Viridiplantae</taxon>
        <taxon>Chlorophyta</taxon>
        <taxon>core chlorophytes</taxon>
        <taxon>Chlorophyceae</taxon>
        <taxon>CS clade</taxon>
        <taxon>Chlamydomonadales</taxon>
        <taxon>Chlamydomonadaceae</taxon>
        <taxon>Chlamydomonas</taxon>
    </lineage>
</organism>
<dbReference type="SUPFAM" id="SSF56112">
    <property type="entry name" value="Protein kinase-like (PK-like)"/>
    <property type="match status" value="1"/>
</dbReference>
<keyword evidence="1" id="KW-0808">Transferase</keyword>
<dbReference type="GO" id="GO:0005524">
    <property type="term" value="F:ATP binding"/>
    <property type="evidence" value="ECO:0007669"/>
    <property type="project" value="UniProtKB-KW"/>
</dbReference>
<keyword evidence="3" id="KW-0418">Kinase</keyword>
<keyword evidence="4" id="KW-0067">ATP-binding</keyword>
<dbReference type="PANTHER" id="PTHR48013:SF9">
    <property type="entry name" value="DUAL SPECIFICITY MITOGEN-ACTIVATED PROTEIN KINASE KINASE 5"/>
    <property type="match status" value="1"/>
</dbReference>
<dbReference type="STRING" id="1157962.A0A250X1E9"/>
<evidence type="ECO:0000313" key="11">
    <source>
        <dbReference type="EMBL" id="GAX76876.1"/>
    </source>
</evidence>
<evidence type="ECO:0000256" key="7">
    <source>
        <dbReference type="ARBA" id="ARBA00049014"/>
    </source>
</evidence>
<evidence type="ECO:0000256" key="1">
    <source>
        <dbReference type="ARBA" id="ARBA00022679"/>
    </source>
</evidence>
<comment type="catalytic activity">
    <reaction evidence="9">
        <text>L-tyrosyl-[protein] + ATP = O-phospho-L-tyrosyl-[protein] + ADP + H(+)</text>
        <dbReference type="Rhea" id="RHEA:10596"/>
        <dbReference type="Rhea" id="RHEA-COMP:10136"/>
        <dbReference type="Rhea" id="RHEA-COMP:20101"/>
        <dbReference type="ChEBI" id="CHEBI:15378"/>
        <dbReference type="ChEBI" id="CHEBI:30616"/>
        <dbReference type="ChEBI" id="CHEBI:46858"/>
        <dbReference type="ChEBI" id="CHEBI:61978"/>
        <dbReference type="ChEBI" id="CHEBI:456216"/>
        <dbReference type="EC" id="2.7.12.2"/>
    </reaction>
</comment>
<evidence type="ECO:0000256" key="2">
    <source>
        <dbReference type="ARBA" id="ARBA00022741"/>
    </source>
</evidence>
<comment type="catalytic activity">
    <reaction evidence="8">
        <text>L-threonyl-[protein] + ATP = O-phospho-L-threonyl-[protein] + ADP + H(+)</text>
        <dbReference type="Rhea" id="RHEA:46608"/>
        <dbReference type="Rhea" id="RHEA-COMP:11060"/>
        <dbReference type="Rhea" id="RHEA-COMP:11605"/>
        <dbReference type="ChEBI" id="CHEBI:15378"/>
        <dbReference type="ChEBI" id="CHEBI:30013"/>
        <dbReference type="ChEBI" id="CHEBI:30616"/>
        <dbReference type="ChEBI" id="CHEBI:61977"/>
        <dbReference type="ChEBI" id="CHEBI:456216"/>
        <dbReference type="EC" id="2.7.12.2"/>
    </reaction>
</comment>
<evidence type="ECO:0000313" key="12">
    <source>
        <dbReference type="Proteomes" id="UP000232323"/>
    </source>
</evidence>
<dbReference type="EMBL" id="BEGY01000020">
    <property type="protein sequence ID" value="GAX76876.1"/>
    <property type="molecule type" value="Genomic_DNA"/>
</dbReference>
<evidence type="ECO:0000256" key="4">
    <source>
        <dbReference type="ARBA" id="ARBA00022840"/>
    </source>
</evidence>
<dbReference type="InterPro" id="IPR008271">
    <property type="entry name" value="Ser/Thr_kinase_AS"/>
</dbReference>
<evidence type="ECO:0000256" key="5">
    <source>
        <dbReference type="ARBA" id="ARBA00038035"/>
    </source>
</evidence>
<evidence type="ECO:0000256" key="6">
    <source>
        <dbReference type="ARBA" id="ARBA00038999"/>
    </source>
</evidence>
<keyword evidence="2" id="KW-0547">Nucleotide-binding</keyword>
<dbReference type="OrthoDB" id="543250at2759"/>
<name>A0A250X1E9_9CHLO</name>
<reference evidence="11 12" key="1">
    <citation type="submission" date="2017-08" db="EMBL/GenBank/DDBJ databases">
        <title>Acidophilic green algal genome provides insights into adaptation to an acidic environment.</title>
        <authorList>
            <person name="Hirooka S."/>
            <person name="Hirose Y."/>
            <person name="Kanesaki Y."/>
            <person name="Higuchi S."/>
            <person name="Fujiwara T."/>
            <person name="Onuma R."/>
            <person name="Era A."/>
            <person name="Ohbayashi R."/>
            <person name="Uzuka A."/>
            <person name="Nozaki H."/>
            <person name="Yoshikawa H."/>
            <person name="Miyagishima S.Y."/>
        </authorList>
    </citation>
    <scope>NUCLEOTIDE SEQUENCE [LARGE SCALE GENOMIC DNA]</scope>
    <source>
        <strain evidence="11 12">NIES-2499</strain>
    </source>
</reference>
<dbReference type="InterPro" id="IPR000719">
    <property type="entry name" value="Prot_kinase_dom"/>
</dbReference>
<dbReference type="Gene3D" id="1.10.510.10">
    <property type="entry name" value="Transferase(Phosphotransferase) domain 1"/>
    <property type="match status" value="1"/>
</dbReference>
<sequence length="641" mass="70777">MTFLLDKACGKRSFLISTRAHPHILKASFTVRRCHIIRYETSCSSLLESVWNTLSSSFTTSPKSAVTSVPPQSLVLWDYHSAELMQQLVPILPPIVNGEDLELKIQIQDADGVLGEGHPISNVLDGAMTKEAIHVSFMDALSSSCSVRLQNGGQLIYQGHTASPQVTIMKEDDKTSPQARSIREDDAATFQILTIKEDESPQTNFTRKDGAASSHNLMPTSGNMPCFQDALQLPLGSSGFIASSDVSMPQHPTCGDHHCPASNPASQTNCTLDSENAEDKQPGYRTADRVSVVRVPSFKLEAEWKIMVEKHSLYNTKADGMDSFKYAATLNEWDTWARHHNQLSSCQHLVHLHGFTKRDGAINIYSEFCAGGDVQALLDARLGCGLDEKVLKCVARHVLRGLSTLHTNGLVYGDLKPSNVFISKSSDRTTYKIGDFGTMREQGRQHLHYFVSGFGFTPEYAPPEVLDLGTEKANSQADLWSFGIMLHELATGTLPLIAAEFKRLHDGQYENSPRLRKDYILKHPLKLALPLEHSQLSPMLQQVIQACLHESPSKRPLSALELLSYSWFQSEKPALVMSSVPAHDLHFEQQSAKPPSVRLQRPKLGLDAISQISLQACSEQGSRGIGCDWEPFDSLGWGGDS</sequence>
<dbReference type="SMART" id="SM00220">
    <property type="entry name" value="S_TKc"/>
    <property type="match status" value="1"/>
</dbReference>
<comment type="similarity">
    <text evidence="5">Belongs to the protein kinase superfamily. STE Ser/Thr protein kinase family. MAP kinase kinase subfamily.</text>
</comment>
<evidence type="ECO:0000256" key="8">
    <source>
        <dbReference type="ARBA" id="ARBA00049299"/>
    </source>
</evidence>
<dbReference type="InterPro" id="IPR011009">
    <property type="entry name" value="Kinase-like_dom_sf"/>
</dbReference>
<accession>A0A250X1E9</accession>
<evidence type="ECO:0000256" key="3">
    <source>
        <dbReference type="ARBA" id="ARBA00022777"/>
    </source>
</evidence>
<dbReference type="PROSITE" id="PS50011">
    <property type="entry name" value="PROTEIN_KINASE_DOM"/>
    <property type="match status" value="1"/>
</dbReference>
<dbReference type="PROSITE" id="PS00108">
    <property type="entry name" value="PROTEIN_KINASE_ST"/>
    <property type="match status" value="1"/>
</dbReference>
<dbReference type="AlphaFoldDB" id="A0A250X1E9"/>
<comment type="catalytic activity">
    <reaction evidence="7">
        <text>L-seryl-[protein] + ATP = O-phospho-L-seryl-[protein] + ADP + H(+)</text>
        <dbReference type="Rhea" id="RHEA:17989"/>
        <dbReference type="Rhea" id="RHEA-COMP:9863"/>
        <dbReference type="Rhea" id="RHEA-COMP:11604"/>
        <dbReference type="ChEBI" id="CHEBI:15378"/>
        <dbReference type="ChEBI" id="CHEBI:29999"/>
        <dbReference type="ChEBI" id="CHEBI:30616"/>
        <dbReference type="ChEBI" id="CHEBI:83421"/>
        <dbReference type="ChEBI" id="CHEBI:456216"/>
        <dbReference type="EC" id="2.7.12.2"/>
    </reaction>
</comment>
<feature type="domain" description="Protein kinase" evidence="10">
    <location>
        <begin position="227"/>
        <end position="568"/>
    </location>
</feature>
<keyword evidence="12" id="KW-1185">Reference proteome</keyword>
<dbReference type="Proteomes" id="UP000232323">
    <property type="component" value="Unassembled WGS sequence"/>
</dbReference>
<gene>
    <name evidence="11" type="ORF">CEUSTIGMA_g4322.t1</name>
</gene>
<comment type="caution">
    <text evidence="11">The sequence shown here is derived from an EMBL/GenBank/DDBJ whole genome shotgun (WGS) entry which is preliminary data.</text>
</comment>
<dbReference type="Pfam" id="PF00069">
    <property type="entry name" value="Pkinase"/>
    <property type="match status" value="1"/>
</dbReference>
<proteinExistence type="inferred from homology"/>
<dbReference type="CDD" id="cd00180">
    <property type="entry name" value="PKc"/>
    <property type="match status" value="1"/>
</dbReference>
<evidence type="ECO:0000256" key="9">
    <source>
        <dbReference type="ARBA" id="ARBA00051693"/>
    </source>
</evidence>
<protein>
    <recommendedName>
        <fullName evidence="6">mitogen-activated protein kinase kinase</fullName>
        <ecNumber evidence="6">2.7.12.2</ecNumber>
    </recommendedName>
</protein>
<dbReference type="PANTHER" id="PTHR48013">
    <property type="entry name" value="DUAL SPECIFICITY MITOGEN-ACTIVATED PROTEIN KINASE KINASE 5-RELATED"/>
    <property type="match status" value="1"/>
</dbReference>
<evidence type="ECO:0000259" key="10">
    <source>
        <dbReference type="PROSITE" id="PS50011"/>
    </source>
</evidence>
<dbReference type="GO" id="GO:0004708">
    <property type="term" value="F:MAP kinase kinase activity"/>
    <property type="evidence" value="ECO:0007669"/>
    <property type="project" value="UniProtKB-EC"/>
</dbReference>
<dbReference type="EC" id="2.7.12.2" evidence="6"/>